<keyword evidence="6 9" id="KW-1133">Transmembrane helix</keyword>
<evidence type="ECO:0000313" key="11">
    <source>
        <dbReference type="EMBL" id="BCX49278.1"/>
    </source>
</evidence>
<keyword evidence="5 8" id="KW-0653">Protein transport</keyword>
<evidence type="ECO:0000256" key="6">
    <source>
        <dbReference type="ARBA" id="ARBA00022989"/>
    </source>
</evidence>
<feature type="transmembrane region" description="Helical" evidence="9">
    <location>
        <begin position="188"/>
        <end position="209"/>
    </location>
</feature>
<evidence type="ECO:0000256" key="3">
    <source>
        <dbReference type="ARBA" id="ARBA00022475"/>
    </source>
</evidence>
<evidence type="ECO:0000256" key="1">
    <source>
        <dbReference type="ARBA" id="ARBA00004651"/>
    </source>
</evidence>
<proteinExistence type="inferred from homology"/>
<dbReference type="EMBL" id="AP024702">
    <property type="protein sequence ID" value="BCX49278.1"/>
    <property type="molecule type" value="Genomic_DNA"/>
</dbReference>
<name>A0ABM7RIJ1_9BACT</name>
<keyword evidence="3" id="KW-1003">Cell membrane</keyword>
<evidence type="ECO:0000256" key="8">
    <source>
        <dbReference type="RuleBase" id="RU004057"/>
    </source>
</evidence>
<dbReference type="PANTHER" id="PTHR30625">
    <property type="entry name" value="PROTEIN TOLQ"/>
    <property type="match status" value="1"/>
</dbReference>
<organism evidence="11 12">
    <name type="scientific">Haloferula helveola</name>
    <dbReference type="NCBI Taxonomy" id="490095"/>
    <lineage>
        <taxon>Bacteria</taxon>
        <taxon>Pseudomonadati</taxon>
        <taxon>Verrucomicrobiota</taxon>
        <taxon>Verrucomicrobiia</taxon>
        <taxon>Verrucomicrobiales</taxon>
        <taxon>Verrucomicrobiaceae</taxon>
        <taxon>Haloferula</taxon>
    </lineage>
</organism>
<dbReference type="InterPro" id="IPR002898">
    <property type="entry name" value="MotA_ExbB_proton_chnl"/>
</dbReference>
<evidence type="ECO:0000256" key="2">
    <source>
        <dbReference type="ARBA" id="ARBA00022448"/>
    </source>
</evidence>
<accession>A0ABM7RIJ1</accession>
<comment type="similarity">
    <text evidence="8">Belongs to the exbB/tolQ family.</text>
</comment>
<keyword evidence="7 9" id="KW-0472">Membrane</keyword>
<sequence>MPQLPNLLAAATEEHGAIYEFFHTGASGLLLEGGIFMWPILILLILVVAVIIERYRSLKLLDTDPGELKEKIIALLSEDKVEESLELCDRSQGPVPAILSNGLRKYLVLRRLDYDEAQLEQQVVKSMENYAVHIVAALEKHLPLLATIASVAPMLGFLGTVQGMIVAFGDIEANVGQQNIVQAAAAGIRVALLTTAFGLTVGIPAYLAFNYFTALINNFVLQVEASAAELIEVVGLRLTLDKNS</sequence>
<dbReference type="RefSeq" id="WP_338685790.1">
    <property type="nucleotide sequence ID" value="NZ_AP024702.1"/>
</dbReference>
<keyword evidence="4 9" id="KW-0812">Transmembrane</keyword>
<dbReference type="Pfam" id="PF01618">
    <property type="entry name" value="MotA_ExbB"/>
    <property type="match status" value="1"/>
</dbReference>
<feature type="transmembrane region" description="Helical" evidence="9">
    <location>
        <begin position="144"/>
        <end position="168"/>
    </location>
</feature>
<keyword evidence="12" id="KW-1185">Reference proteome</keyword>
<reference evidence="11 12" key="1">
    <citation type="submission" date="2021-06" db="EMBL/GenBank/DDBJ databases">
        <title>Complete genome of Haloferula helveola possessing various polysaccharide degrading enzymes.</title>
        <authorList>
            <person name="Takami H."/>
            <person name="Huang C."/>
            <person name="Hamasaki K."/>
        </authorList>
    </citation>
    <scope>NUCLEOTIDE SEQUENCE [LARGE SCALE GENOMIC DNA]</scope>
    <source>
        <strain evidence="11 12">CN-1</strain>
    </source>
</reference>
<dbReference type="InterPro" id="IPR050790">
    <property type="entry name" value="ExbB/TolQ_transport"/>
</dbReference>
<keyword evidence="2 8" id="KW-0813">Transport</keyword>
<comment type="subcellular location">
    <subcellularLocation>
        <location evidence="1">Cell membrane</location>
        <topology evidence="1">Multi-pass membrane protein</topology>
    </subcellularLocation>
    <subcellularLocation>
        <location evidence="8">Membrane</location>
        <topology evidence="8">Multi-pass membrane protein</topology>
    </subcellularLocation>
</comment>
<evidence type="ECO:0000256" key="7">
    <source>
        <dbReference type="ARBA" id="ARBA00023136"/>
    </source>
</evidence>
<evidence type="ECO:0000259" key="10">
    <source>
        <dbReference type="Pfam" id="PF01618"/>
    </source>
</evidence>
<evidence type="ECO:0000313" key="12">
    <source>
        <dbReference type="Proteomes" id="UP001374893"/>
    </source>
</evidence>
<gene>
    <name evidence="11" type="ORF">HAHE_31860</name>
</gene>
<evidence type="ECO:0000256" key="9">
    <source>
        <dbReference type="SAM" id="Phobius"/>
    </source>
</evidence>
<protein>
    <submittedName>
        <fullName evidence="11">Biopolymer transport protein ExbB/TolQ</fullName>
    </submittedName>
</protein>
<dbReference type="Proteomes" id="UP001374893">
    <property type="component" value="Chromosome"/>
</dbReference>
<evidence type="ECO:0000256" key="5">
    <source>
        <dbReference type="ARBA" id="ARBA00022927"/>
    </source>
</evidence>
<feature type="transmembrane region" description="Helical" evidence="9">
    <location>
        <begin position="35"/>
        <end position="52"/>
    </location>
</feature>
<dbReference type="PANTHER" id="PTHR30625:SF15">
    <property type="entry name" value="BIOPOLYMER TRANSPORT PROTEIN EXBB"/>
    <property type="match status" value="1"/>
</dbReference>
<evidence type="ECO:0000256" key="4">
    <source>
        <dbReference type="ARBA" id="ARBA00022692"/>
    </source>
</evidence>
<feature type="domain" description="MotA/TolQ/ExbB proton channel" evidence="10">
    <location>
        <begin position="95"/>
        <end position="224"/>
    </location>
</feature>